<feature type="transmembrane region" description="Helical" evidence="1">
    <location>
        <begin position="155"/>
        <end position="176"/>
    </location>
</feature>
<organism evidence="3 4">
    <name type="scientific">Chryseobacterium aquaticum subsp. greenlandense</name>
    <dbReference type="NCBI Taxonomy" id="345663"/>
    <lineage>
        <taxon>Bacteria</taxon>
        <taxon>Pseudomonadati</taxon>
        <taxon>Bacteroidota</taxon>
        <taxon>Flavobacteriia</taxon>
        <taxon>Flavobacteriales</taxon>
        <taxon>Weeksellaceae</taxon>
        <taxon>Chryseobacterium group</taxon>
        <taxon>Chryseobacterium</taxon>
    </lineage>
</organism>
<feature type="transmembrane region" description="Helical" evidence="1">
    <location>
        <begin position="216"/>
        <end position="235"/>
    </location>
</feature>
<dbReference type="EMBL" id="LMAI01000004">
    <property type="protein sequence ID" value="KUJ56461.1"/>
    <property type="molecule type" value="Genomic_DNA"/>
</dbReference>
<dbReference type="Proteomes" id="UP000054388">
    <property type="component" value="Unassembled WGS sequence"/>
</dbReference>
<feature type="transmembrane region" description="Helical" evidence="1">
    <location>
        <begin position="247"/>
        <end position="265"/>
    </location>
</feature>
<feature type="transmembrane region" description="Helical" evidence="1">
    <location>
        <begin position="301"/>
        <end position="320"/>
    </location>
</feature>
<dbReference type="RefSeq" id="WP_059136425.1">
    <property type="nucleotide sequence ID" value="NZ_LMAI01000004.1"/>
</dbReference>
<evidence type="ECO:0000256" key="1">
    <source>
        <dbReference type="SAM" id="Phobius"/>
    </source>
</evidence>
<dbReference type="InterPro" id="IPR050879">
    <property type="entry name" value="Acyltransferase_3"/>
</dbReference>
<feature type="transmembrane region" description="Helical" evidence="1">
    <location>
        <begin position="271"/>
        <end position="289"/>
    </location>
</feature>
<feature type="domain" description="Acyltransferase 3" evidence="2">
    <location>
        <begin position="3"/>
        <end position="340"/>
    </location>
</feature>
<dbReference type="PANTHER" id="PTHR23028:SF53">
    <property type="entry name" value="ACYL_TRANSF_3 DOMAIN-CONTAINING PROTEIN"/>
    <property type="match status" value="1"/>
</dbReference>
<dbReference type="GO" id="GO:0016747">
    <property type="term" value="F:acyltransferase activity, transferring groups other than amino-acyl groups"/>
    <property type="evidence" value="ECO:0007669"/>
    <property type="project" value="InterPro"/>
</dbReference>
<dbReference type="PANTHER" id="PTHR23028">
    <property type="entry name" value="ACETYLTRANSFERASE"/>
    <property type="match status" value="1"/>
</dbReference>
<feature type="transmembrane region" description="Helical" evidence="1">
    <location>
        <begin position="326"/>
        <end position="346"/>
    </location>
</feature>
<sequence length="359" mass="42269">MGLLRFLLALSVVIAHSESIFGIKMVGGQLAVQAFFMISGFYMTLILNEKYIGSNGSYKLFISNRLLRLYPIYWVVLILTILFSFYCFFTTGGHNFARLSSYKEYYQDMHPFSLIFLILTNVFLVFQDLVMFLGIDLNSGNLFFTSDFTKTNPPLWNFLLITQAWTIGIEIMFYLIAPFLVRRKVITILIIIFSSLLLRCYLYFGLNLQHDPWTYRFFPAELAFFLFGTIAYHVYKNYQNKNINEVLLKLIWIAVIIFTVFYSQLEFRFKEYLYLFVFFAALPFIFILSKKWKKDAVIGELSYPIYISHILVMMIMQKLSIFNTNIGIYVVVGTIVFSFVLNEFIAKRIEFIRQKRISK</sequence>
<keyword evidence="1" id="KW-0812">Transmembrane</keyword>
<keyword evidence="1" id="KW-0472">Membrane</keyword>
<name>A0A117KBW9_9FLAO</name>
<evidence type="ECO:0000313" key="3">
    <source>
        <dbReference type="EMBL" id="KUJ56461.1"/>
    </source>
</evidence>
<feature type="transmembrane region" description="Helical" evidence="1">
    <location>
        <begin position="112"/>
        <end position="135"/>
    </location>
</feature>
<keyword evidence="1" id="KW-1133">Transmembrane helix</keyword>
<feature type="transmembrane region" description="Helical" evidence="1">
    <location>
        <begin position="72"/>
        <end position="91"/>
    </location>
</feature>
<dbReference type="GO" id="GO:0000271">
    <property type="term" value="P:polysaccharide biosynthetic process"/>
    <property type="evidence" value="ECO:0007669"/>
    <property type="project" value="TreeGrafter"/>
</dbReference>
<dbReference type="GO" id="GO:0016020">
    <property type="term" value="C:membrane"/>
    <property type="evidence" value="ECO:0007669"/>
    <property type="project" value="TreeGrafter"/>
</dbReference>
<proteinExistence type="predicted"/>
<comment type="caution">
    <text evidence="3">The sequence shown here is derived from an EMBL/GenBank/DDBJ whole genome shotgun (WGS) entry which is preliminary data.</text>
</comment>
<protein>
    <recommendedName>
        <fullName evidence="2">Acyltransferase 3 domain-containing protein</fullName>
    </recommendedName>
</protein>
<feature type="transmembrane region" description="Helical" evidence="1">
    <location>
        <begin position="185"/>
        <end position="204"/>
    </location>
</feature>
<evidence type="ECO:0000259" key="2">
    <source>
        <dbReference type="Pfam" id="PF01757"/>
    </source>
</evidence>
<gene>
    <name evidence="3" type="ORF">AR686_07820</name>
</gene>
<dbReference type="Pfam" id="PF01757">
    <property type="entry name" value="Acyl_transf_3"/>
    <property type="match status" value="1"/>
</dbReference>
<reference evidence="3 4" key="1">
    <citation type="submission" date="2015-10" db="EMBL/GenBank/DDBJ databases">
        <title>Genome sequence of Chryseobacterium greenlandense.</title>
        <authorList>
            <person name="Newman J."/>
            <person name="Fischer K."/>
            <person name="Miller J."/>
        </authorList>
    </citation>
    <scope>NUCLEOTIDE SEQUENCE [LARGE SCALE GENOMIC DNA]</scope>
    <source>
        <strain evidence="3 4">UMB34</strain>
    </source>
</reference>
<evidence type="ECO:0000313" key="4">
    <source>
        <dbReference type="Proteomes" id="UP000054388"/>
    </source>
</evidence>
<dbReference type="InterPro" id="IPR002656">
    <property type="entry name" value="Acyl_transf_3_dom"/>
</dbReference>
<accession>A0A117KBW9</accession>
<dbReference type="AlphaFoldDB" id="A0A117KBW9"/>